<organism evidence="2 3">
    <name type="scientific">Mucilaginibacter angelicae</name>
    <dbReference type="NCBI Taxonomy" id="869718"/>
    <lineage>
        <taxon>Bacteria</taxon>
        <taxon>Pseudomonadati</taxon>
        <taxon>Bacteroidota</taxon>
        <taxon>Sphingobacteriia</taxon>
        <taxon>Sphingobacteriales</taxon>
        <taxon>Sphingobacteriaceae</taxon>
        <taxon>Mucilaginibacter</taxon>
    </lineage>
</organism>
<comment type="caution">
    <text evidence="2">The sequence shown here is derived from an EMBL/GenBank/DDBJ whole genome shotgun (WGS) entry which is preliminary data.</text>
</comment>
<evidence type="ECO:0000259" key="1">
    <source>
        <dbReference type="PROSITE" id="PS51819"/>
    </source>
</evidence>
<accession>A0ABV6L895</accession>
<protein>
    <submittedName>
        <fullName evidence="2">VOC family protein</fullName>
    </submittedName>
</protein>
<dbReference type="Proteomes" id="UP001589828">
    <property type="component" value="Unassembled WGS sequence"/>
</dbReference>
<dbReference type="InterPro" id="IPR037523">
    <property type="entry name" value="VOC_core"/>
</dbReference>
<name>A0ABV6L895_9SPHI</name>
<dbReference type="SUPFAM" id="SSF54593">
    <property type="entry name" value="Glyoxalase/Bleomycin resistance protein/Dihydroxybiphenyl dioxygenase"/>
    <property type="match status" value="1"/>
</dbReference>
<dbReference type="PROSITE" id="PS51819">
    <property type="entry name" value="VOC"/>
    <property type="match status" value="1"/>
</dbReference>
<dbReference type="InterPro" id="IPR029068">
    <property type="entry name" value="Glyas_Bleomycin-R_OHBP_Dase"/>
</dbReference>
<proteinExistence type="predicted"/>
<dbReference type="Pfam" id="PF00903">
    <property type="entry name" value="Glyoxalase"/>
    <property type="match status" value="1"/>
</dbReference>
<dbReference type="Gene3D" id="3.10.180.10">
    <property type="entry name" value="2,3-Dihydroxybiphenyl 1,2-Dioxygenase, domain 1"/>
    <property type="match status" value="1"/>
</dbReference>
<dbReference type="InterPro" id="IPR004360">
    <property type="entry name" value="Glyas_Fos-R_dOase_dom"/>
</dbReference>
<evidence type="ECO:0000313" key="3">
    <source>
        <dbReference type="Proteomes" id="UP001589828"/>
    </source>
</evidence>
<feature type="domain" description="VOC" evidence="1">
    <location>
        <begin position="3"/>
        <end position="116"/>
    </location>
</feature>
<dbReference type="EMBL" id="JBHLTS010000022">
    <property type="protein sequence ID" value="MFC0515680.1"/>
    <property type="molecule type" value="Genomic_DNA"/>
</dbReference>
<keyword evidence="3" id="KW-1185">Reference proteome</keyword>
<sequence>MIKLKLLVIRTGDMQKLVDFYVLLGFTFHYHQHGNSPYHYSAIIDGTVVEIYPLTKSQPEADKHLRLGFELDDFDLVIVSLKKAAVQFISEPAQTDFGFMAVVVDPDGRRVELYKK</sequence>
<reference evidence="2 3" key="1">
    <citation type="submission" date="2024-09" db="EMBL/GenBank/DDBJ databases">
        <authorList>
            <person name="Sun Q."/>
            <person name="Mori K."/>
        </authorList>
    </citation>
    <scope>NUCLEOTIDE SEQUENCE [LARGE SCALE GENOMIC DNA]</scope>
    <source>
        <strain evidence="2 3">NCAIM B.02415</strain>
    </source>
</reference>
<dbReference type="RefSeq" id="WP_377023495.1">
    <property type="nucleotide sequence ID" value="NZ_JBHLTS010000022.1"/>
</dbReference>
<gene>
    <name evidence="2" type="ORF">ACFFGT_15780</name>
</gene>
<evidence type="ECO:0000313" key="2">
    <source>
        <dbReference type="EMBL" id="MFC0515680.1"/>
    </source>
</evidence>